<reference evidence="17 18" key="1">
    <citation type="journal article" date="2011" name="J. Bacteriol.">
        <title>Complete genome sequence of Polymorphum gilvum SL003B-26A1T, a crude oil-degrading bacterium from oil-polluted saline soil.</title>
        <authorList>
            <person name="Li S.G."/>
            <person name="Tang Y.Q."/>
            <person name="Nie Y."/>
            <person name="Cai M."/>
            <person name="Wu X.L."/>
        </authorList>
    </citation>
    <scope>NUCLEOTIDE SEQUENCE [LARGE SCALE GENOMIC DNA]</scope>
    <source>
        <strain evidence="18">LMG 25793 / CGMCC 1.9160 / SL003B-26A1</strain>
    </source>
</reference>
<dbReference type="STRING" id="991905.SL003B_3206"/>
<dbReference type="PROSITE" id="PS00154">
    <property type="entry name" value="ATPASE_E1_E2"/>
    <property type="match status" value="1"/>
</dbReference>
<dbReference type="GO" id="GO:0016887">
    <property type="term" value="F:ATP hydrolysis activity"/>
    <property type="evidence" value="ECO:0007669"/>
    <property type="project" value="InterPro"/>
</dbReference>
<keyword evidence="8 15" id="KW-0547">Nucleotide-binding</keyword>
<gene>
    <name evidence="17" type="ordered locus">SL003B_3206</name>
</gene>
<name>F2IXK5_POLGS</name>
<dbReference type="InterPro" id="IPR036163">
    <property type="entry name" value="HMA_dom_sf"/>
</dbReference>
<dbReference type="FunFam" id="3.30.70.100:FF:000001">
    <property type="entry name" value="ATPase copper transporting beta"/>
    <property type="match status" value="1"/>
</dbReference>
<dbReference type="PRINTS" id="PR00119">
    <property type="entry name" value="CATATPASE"/>
</dbReference>
<dbReference type="PROSITE" id="PS50846">
    <property type="entry name" value="HMA_2"/>
    <property type="match status" value="1"/>
</dbReference>
<dbReference type="Gene3D" id="3.40.1110.10">
    <property type="entry name" value="Calcium-transporting ATPase, cytoplasmic domain N"/>
    <property type="match status" value="1"/>
</dbReference>
<dbReference type="InterPro" id="IPR027256">
    <property type="entry name" value="P-typ_ATPase_IB"/>
</dbReference>
<evidence type="ECO:0000256" key="5">
    <source>
        <dbReference type="ARBA" id="ARBA00022553"/>
    </source>
</evidence>
<dbReference type="PROSITE" id="PS01047">
    <property type="entry name" value="HMA_1"/>
    <property type="match status" value="1"/>
</dbReference>
<sequence length="731" mass="76714">MTVHMRDWESFVTPAEDGSVRMDLAVEGITCAACMSEIERGLARLPGIAHARVNLTSQRLAVAWRAEETGAEDIVAALDRMGYRAHPFDPAAQKERQDRDGRELLRAMAVAGFAGMNIMLLSISVWSGNVTDITPETRDLFHWVSAIIALPTVAYSGRPFLRSALAALGAGRLNMDVPIVIGVTLAVGLSFVQTMQSQHHAYFESAVMLLFFLLVGRYLDHNMRRRTRSLAENIAALKAEVAARIGADGAVREVPLSKIEPGDLVLVTAGERIPVDGIVEFGRSEIDQSLVTGETALQPVGAGERVYAGTLNADGVLKVRVSAASGATLLDEVNRLLEAAAQAKSTYVRLADKAAAQYSPLVHGAAALTFLGWILAGLDWQPALVIAISVLIITCPCALGLAIPAVQVVASGQLFRSSVLINSGDAIERLAAADTIVFDKTGTLTLAEPQLIEPAVPMDAVLDLAGRLALSSKHPLALALARAVGADRPLDGVVETTGAGVEAVHEGLLVRLGSPAFCGVDEAAVAEALARHPDASLLALRIGEAAPRLLPMRQSLRPDAAATVAALRARGYRIEILSGDRAGAVDTAARALGIADWRAGLTPADKIARLEELKADGRCVLMVGDGLNDAPALAGAHVSLSPVTAVHLSQAAADAVFLGDRLAPVAEALAIARKAKTAMMQNLWISVIYNFIAVPIAVAGYVTPLIAALAMSGSSIIVTANALRLRLGAGK</sequence>
<dbReference type="SUPFAM" id="SSF81660">
    <property type="entry name" value="Metal cation-transporting ATPase, ATP-binding domain N"/>
    <property type="match status" value="1"/>
</dbReference>
<evidence type="ECO:0000256" key="7">
    <source>
        <dbReference type="ARBA" id="ARBA00022723"/>
    </source>
</evidence>
<dbReference type="GO" id="GO:0005524">
    <property type="term" value="F:ATP binding"/>
    <property type="evidence" value="ECO:0007669"/>
    <property type="project" value="UniProtKB-UniRule"/>
</dbReference>
<dbReference type="InterPro" id="IPR018303">
    <property type="entry name" value="ATPase_P-typ_P_site"/>
</dbReference>
<dbReference type="PANTHER" id="PTHR43520">
    <property type="entry name" value="ATP7, ISOFORM B"/>
    <property type="match status" value="1"/>
</dbReference>
<dbReference type="Pfam" id="PF00122">
    <property type="entry name" value="E1-E2_ATPase"/>
    <property type="match status" value="1"/>
</dbReference>
<feature type="transmembrane region" description="Helical" evidence="15">
    <location>
        <begin position="173"/>
        <end position="195"/>
    </location>
</feature>
<evidence type="ECO:0000313" key="17">
    <source>
        <dbReference type="EMBL" id="ADZ71628.1"/>
    </source>
</evidence>
<keyword evidence="18" id="KW-1185">Reference proteome</keyword>
<dbReference type="Pfam" id="PF00702">
    <property type="entry name" value="Hydrolase"/>
    <property type="match status" value="1"/>
</dbReference>
<keyword evidence="13" id="KW-0406">Ion transport</keyword>
<organism evidence="17 18">
    <name type="scientific">Polymorphum gilvum (strain LMG 25793 / CGMCC 1.9160 / SL003B-26A1)</name>
    <dbReference type="NCBI Taxonomy" id="991905"/>
    <lineage>
        <taxon>Bacteria</taxon>
        <taxon>Pseudomonadati</taxon>
        <taxon>Pseudomonadota</taxon>
        <taxon>Alphaproteobacteria</taxon>
        <taxon>Rhodobacterales</taxon>
        <taxon>Paracoccaceae</taxon>
        <taxon>Polymorphum</taxon>
    </lineage>
</organism>
<dbReference type="InterPro" id="IPR023299">
    <property type="entry name" value="ATPase_P-typ_cyto_dom_N"/>
</dbReference>
<evidence type="ECO:0000256" key="15">
    <source>
        <dbReference type="RuleBase" id="RU362081"/>
    </source>
</evidence>
<dbReference type="Pfam" id="PF00403">
    <property type="entry name" value="HMA"/>
    <property type="match status" value="1"/>
</dbReference>
<feature type="transmembrane region" description="Helical" evidence="15">
    <location>
        <begin position="104"/>
        <end position="128"/>
    </location>
</feature>
<dbReference type="InterPro" id="IPR059000">
    <property type="entry name" value="ATPase_P-type_domA"/>
</dbReference>
<dbReference type="SUPFAM" id="SSF81653">
    <property type="entry name" value="Calcium ATPase, transduction domain A"/>
    <property type="match status" value="1"/>
</dbReference>
<dbReference type="InterPro" id="IPR036412">
    <property type="entry name" value="HAD-like_sf"/>
</dbReference>
<feature type="transmembrane region" description="Helical" evidence="15">
    <location>
        <begin position="201"/>
        <end position="219"/>
    </location>
</feature>
<evidence type="ECO:0000256" key="2">
    <source>
        <dbReference type="ARBA" id="ARBA00006024"/>
    </source>
</evidence>
<dbReference type="AlphaFoldDB" id="F2IXK5"/>
<feature type="transmembrane region" description="Helical" evidence="15">
    <location>
        <begin position="358"/>
        <end position="378"/>
    </location>
</feature>
<dbReference type="NCBIfam" id="TIGR01494">
    <property type="entry name" value="ATPase_P-type"/>
    <property type="match status" value="1"/>
</dbReference>
<dbReference type="Gene3D" id="3.40.50.1000">
    <property type="entry name" value="HAD superfamily/HAD-like"/>
    <property type="match status" value="1"/>
</dbReference>
<dbReference type="InterPro" id="IPR023298">
    <property type="entry name" value="ATPase_P-typ_TM_dom_sf"/>
</dbReference>
<feature type="transmembrane region" description="Helical" evidence="15">
    <location>
        <begin position="384"/>
        <end position="406"/>
    </location>
</feature>
<dbReference type="GO" id="GO:0005507">
    <property type="term" value="F:copper ion binding"/>
    <property type="evidence" value="ECO:0007669"/>
    <property type="project" value="TreeGrafter"/>
</dbReference>
<dbReference type="InterPro" id="IPR008250">
    <property type="entry name" value="ATPase_P-typ_transduc_dom_A_sf"/>
</dbReference>
<protein>
    <submittedName>
        <fullName evidence="17">Nitrogen fixation protein fixI calcium ATPase, transmembrane domain</fullName>
    </submittedName>
</protein>
<dbReference type="PRINTS" id="PR00943">
    <property type="entry name" value="CUATPASE"/>
</dbReference>
<dbReference type="GO" id="GO:0055070">
    <property type="term" value="P:copper ion homeostasis"/>
    <property type="evidence" value="ECO:0007669"/>
    <property type="project" value="TreeGrafter"/>
</dbReference>
<dbReference type="PATRIC" id="fig|991905.3.peg.3297"/>
<keyword evidence="12 15" id="KW-1133">Transmembrane helix</keyword>
<keyword evidence="14 15" id="KW-0472">Membrane</keyword>
<dbReference type="KEGG" id="pgv:SL003B_3206"/>
<evidence type="ECO:0000256" key="1">
    <source>
        <dbReference type="ARBA" id="ARBA00004651"/>
    </source>
</evidence>
<evidence type="ECO:0000256" key="13">
    <source>
        <dbReference type="ARBA" id="ARBA00023065"/>
    </source>
</evidence>
<keyword evidence="4 15" id="KW-1003">Cell membrane</keyword>
<dbReference type="SUPFAM" id="SSF56784">
    <property type="entry name" value="HAD-like"/>
    <property type="match status" value="1"/>
</dbReference>
<dbReference type="SUPFAM" id="SSF81665">
    <property type="entry name" value="Calcium ATPase, transmembrane domain M"/>
    <property type="match status" value="1"/>
</dbReference>
<dbReference type="Gene3D" id="3.30.70.100">
    <property type="match status" value="1"/>
</dbReference>
<dbReference type="RefSeq" id="WP_013653937.1">
    <property type="nucleotide sequence ID" value="NC_015259.1"/>
</dbReference>
<evidence type="ECO:0000256" key="3">
    <source>
        <dbReference type="ARBA" id="ARBA00022448"/>
    </source>
</evidence>
<comment type="subcellular location">
    <subcellularLocation>
        <location evidence="1">Cell membrane</location>
        <topology evidence="1">Multi-pass membrane protein</topology>
    </subcellularLocation>
</comment>
<evidence type="ECO:0000256" key="11">
    <source>
        <dbReference type="ARBA" id="ARBA00022967"/>
    </source>
</evidence>
<dbReference type="InterPro" id="IPR023214">
    <property type="entry name" value="HAD_sf"/>
</dbReference>
<keyword evidence="11" id="KW-1278">Translocase</keyword>
<evidence type="ECO:0000256" key="10">
    <source>
        <dbReference type="ARBA" id="ARBA00022842"/>
    </source>
</evidence>
<evidence type="ECO:0000256" key="9">
    <source>
        <dbReference type="ARBA" id="ARBA00022840"/>
    </source>
</evidence>
<evidence type="ECO:0000259" key="16">
    <source>
        <dbReference type="PROSITE" id="PS50846"/>
    </source>
</evidence>
<dbReference type="GO" id="GO:0043682">
    <property type="term" value="F:P-type divalent copper transporter activity"/>
    <property type="evidence" value="ECO:0007669"/>
    <property type="project" value="TreeGrafter"/>
</dbReference>
<evidence type="ECO:0000256" key="6">
    <source>
        <dbReference type="ARBA" id="ARBA00022692"/>
    </source>
</evidence>
<dbReference type="HOGENOM" id="CLU_001771_0_3_5"/>
<dbReference type="SUPFAM" id="SSF55008">
    <property type="entry name" value="HMA, heavy metal-associated domain"/>
    <property type="match status" value="1"/>
</dbReference>
<dbReference type="eggNOG" id="COG2217">
    <property type="taxonomic scope" value="Bacteria"/>
</dbReference>
<dbReference type="Gene3D" id="2.70.150.10">
    <property type="entry name" value="Calcium-transporting ATPase, cytoplasmic transduction domain A"/>
    <property type="match status" value="1"/>
</dbReference>
<evidence type="ECO:0000313" key="18">
    <source>
        <dbReference type="Proteomes" id="UP000008130"/>
    </source>
</evidence>
<feature type="domain" description="HMA" evidence="16">
    <location>
        <begin position="20"/>
        <end position="86"/>
    </location>
</feature>
<evidence type="ECO:0000256" key="8">
    <source>
        <dbReference type="ARBA" id="ARBA00022741"/>
    </source>
</evidence>
<dbReference type="InterPro" id="IPR017969">
    <property type="entry name" value="Heavy-metal-associated_CS"/>
</dbReference>
<proteinExistence type="inferred from homology"/>
<evidence type="ECO:0000256" key="14">
    <source>
        <dbReference type="ARBA" id="ARBA00023136"/>
    </source>
</evidence>
<dbReference type="NCBIfam" id="TIGR01511">
    <property type="entry name" value="ATPase-IB1_Cu"/>
    <property type="match status" value="1"/>
</dbReference>
<feature type="transmembrane region" description="Helical" evidence="15">
    <location>
        <begin position="140"/>
        <end position="161"/>
    </location>
</feature>
<dbReference type="NCBIfam" id="TIGR01525">
    <property type="entry name" value="ATPase-IB_hvy"/>
    <property type="match status" value="1"/>
</dbReference>
<accession>F2IXK5</accession>
<dbReference type="OrthoDB" id="9807843at2"/>
<comment type="similarity">
    <text evidence="2 15">Belongs to the cation transport ATPase (P-type) (TC 3.A.3) family. Type IB subfamily.</text>
</comment>
<dbReference type="Proteomes" id="UP000008130">
    <property type="component" value="Chromosome"/>
</dbReference>
<keyword evidence="10" id="KW-0460">Magnesium</keyword>
<dbReference type="InterPro" id="IPR001757">
    <property type="entry name" value="P_typ_ATPase"/>
</dbReference>
<dbReference type="InterPro" id="IPR006121">
    <property type="entry name" value="HMA_dom"/>
</dbReference>
<feature type="transmembrane region" description="Helical" evidence="15">
    <location>
        <begin position="683"/>
        <end position="702"/>
    </location>
</feature>
<keyword evidence="7 15" id="KW-0479">Metal-binding</keyword>
<evidence type="ECO:0000256" key="12">
    <source>
        <dbReference type="ARBA" id="ARBA00022989"/>
    </source>
</evidence>
<dbReference type="EMBL" id="CP002568">
    <property type="protein sequence ID" value="ADZ71628.1"/>
    <property type="molecule type" value="Genomic_DNA"/>
</dbReference>
<keyword evidence="5" id="KW-0597">Phosphoprotein</keyword>
<keyword evidence="6 15" id="KW-0812">Transmembrane</keyword>
<dbReference type="PANTHER" id="PTHR43520:SF5">
    <property type="entry name" value="CATION-TRANSPORTING P-TYPE ATPASE-RELATED"/>
    <property type="match status" value="1"/>
</dbReference>
<keyword evidence="9 15" id="KW-0067">ATP-binding</keyword>
<evidence type="ECO:0000256" key="4">
    <source>
        <dbReference type="ARBA" id="ARBA00022475"/>
    </source>
</evidence>
<dbReference type="CDD" id="cd00371">
    <property type="entry name" value="HMA"/>
    <property type="match status" value="1"/>
</dbReference>
<keyword evidence="3" id="KW-0813">Transport</keyword>
<dbReference type="GO" id="GO:0005886">
    <property type="term" value="C:plasma membrane"/>
    <property type="evidence" value="ECO:0007669"/>
    <property type="project" value="UniProtKB-SubCell"/>
</dbReference>
<feature type="transmembrane region" description="Helical" evidence="15">
    <location>
        <begin position="708"/>
        <end position="727"/>
    </location>
</feature>